<keyword evidence="2" id="KW-0436">Ligase</keyword>
<keyword evidence="5 10" id="KW-0067">ATP-binding</keyword>
<dbReference type="Gene3D" id="3.60.20.10">
    <property type="entry name" value="Glutamine Phosphoribosylpyrophosphate, subunit 1, domain 1"/>
    <property type="match status" value="1"/>
</dbReference>
<dbReference type="InterPro" id="IPR033738">
    <property type="entry name" value="AsnB_N"/>
</dbReference>
<sequence>MCGIFAVHGIEKPSSDRARFIACSKRLRHRGPDWSGCFVGHDGILVHERLAIVGVDTGAQPLVSQDGKVILTVNGEIYNHIALRESLGPEVKFKTHSDCEVILPLYKKHGKDVCGMLDGMFSFILLDESVSPSRIIAARDPIGITTLYQGWSSKRPGAVFFASELKAMTDECDTIISFPPGHVYDSNDLSTTRYYTPSWWKGDAEGPEATIPSSPADLTLLRETLEAAVRKRLMSEVPYGVLLSGGLDSSLIAAIASRETEKAAQAQYEIRKRKLQSATSGNTTPTGFVDEQGISLLSPSAPTKKITRPTATLAAWPQLHSFSIGLENSPDLLAARKAAHYLGTVHHEYTFTVQEGLDAIPEVIYHLETYDVTTVRASTPMYLLSRKIKAMGVKMVLSGEGSDEILGGYLYFHAAPDSTLRVKNLHTSDCLRANKSTMAWGLEARVPFLDKMFLEVAMNIDPHQKMFTKGDGQEVDEDGRPKMEKYILRKAFDVSRDGKPYLPASILWRQKEQFSDGVGYSWIDGIKEYAESVVSDDAFAEGASRWLNDAPATKEAYFIRQIFDEFFPTEAAASTAVRWIPRGDWGCAEDPSGRSVSIHNAAYETT</sequence>
<reference evidence="15" key="1">
    <citation type="submission" date="2023-03" db="EMBL/GenBank/DDBJ databases">
        <title>Massive genome expansion in bonnet fungi (Mycena s.s.) driven by repeated elements and novel gene families across ecological guilds.</title>
        <authorList>
            <consortium name="Lawrence Berkeley National Laboratory"/>
            <person name="Harder C.B."/>
            <person name="Miyauchi S."/>
            <person name="Viragh M."/>
            <person name="Kuo A."/>
            <person name="Thoen E."/>
            <person name="Andreopoulos B."/>
            <person name="Lu D."/>
            <person name="Skrede I."/>
            <person name="Drula E."/>
            <person name="Henrissat B."/>
            <person name="Morin E."/>
            <person name="Kohler A."/>
            <person name="Barry K."/>
            <person name="LaButti K."/>
            <person name="Morin E."/>
            <person name="Salamov A."/>
            <person name="Lipzen A."/>
            <person name="Mereny Z."/>
            <person name="Hegedus B."/>
            <person name="Baldrian P."/>
            <person name="Stursova M."/>
            <person name="Weitz H."/>
            <person name="Taylor A."/>
            <person name="Grigoriev I.V."/>
            <person name="Nagy L.G."/>
            <person name="Martin F."/>
            <person name="Kauserud H."/>
        </authorList>
    </citation>
    <scope>NUCLEOTIDE SEQUENCE</scope>
    <source>
        <strain evidence="15">CBHHK200</strain>
    </source>
</reference>
<accession>A0AAD6TMV8</accession>
<dbReference type="Pfam" id="PF00733">
    <property type="entry name" value="Asn_synthase"/>
    <property type="match status" value="2"/>
</dbReference>
<dbReference type="GO" id="GO:0005829">
    <property type="term" value="C:cytosol"/>
    <property type="evidence" value="ECO:0007669"/>
    <property type="project" value="TreeGrafter"/>
</dbReference>
<feature type="site" description="Important for beta-aspartyl-AMP intermediate formation" evidence="13">
    <location>
        <position position="400"/>
    </location>
</feature>
<feature type="active site" description="For GATase activity" evidence="11">
    <location>
        <position position="2"/>
    </location>
</feature>
<evidence type="ECO:0000256" key="10">
    <source>
        <dbReference type="PIRNR" id="PIRNR001589"/>
    </source>
</evidence>
<feature type="binding site" evidence="12">
    <location>
        <position position="98"/>
    </location>
    <ligand>
        <name>L-glutamine</name>
        <dbReference type="ChEBI" id="CHEBI:58359"/>
    </ligand>
</feature>
<dbReference type="InterPro" id="IPR006426">
    <property type="entry name" value="Asn_synth_AEB"/>
</dbReference>
<dbReference type="GO" id="GO:0005524">
    <property type="term" value="F:ATP binding"/>
    <property type="evidence" value="ECO:0007669"/>
    <property type="project" value="UniProtKB-KW"/>
</dbReference>
<dbReference type="InterPro" id="IPR017932">
    <property type="entry name" value="GATase_2_dom"/>
</dbReference>
<dbReference type="InterPro" id="IPR001962">
    <property type="entry name" value="Asn_synthase"/>
</dbReference>
<dbReference type="Proteomes" id="UP001218188">
    <property type="component" value="Unassembled WGS sequence"/>
</dbReference>
<dbReference type="PIRSF" id="PIRSF001589">
    <property type="entry name" value="Asn_synthetase_glu-h"/>
    <property type="match status" value="1"/>
</dbReference>
<evidence type="ECO:0000313" key="16">
    <source>
        <dbReference type="Proteomes" id="UP001218188"/>
    </source>
</evidence>
<evidence type="ECO:0000256" key="1">
    <source>
        <dbReference type="ARBA" id="ARBA00012737"/>
    </source>
</evidence>
<dbReference type="CDD" id="cd01991">
    <property type="entry name" value="Asn_synthase_B_C"/>
    <property type="match status" value="1"/>
</dbReference>
<feature type="binding site" evidence="12">
    <location>
        <position position="324"/>
    </location>
    <ligand>
        <name>ATP</name>
        <dbReference type="ChEBI" id="CHEBI:30616"/>
    </ligand>
</feature>
<evidence type="ECO:0000256" key="9">
    <source>
        <dbReference type="ARBA" id="ARBA00048741"/>
    </source>
</evidence>
<keyword evidence="16" id="KW-1185">Reference proteome</keyword>
<comment type="pathway">
    <text evidence="8">Amino-acid biosynthesis.</text>
</comment>
<evidence type="ECO:0000256" key="3">
    <source>
        <dbReference type="ARBA" id="ARBA00022605"/>
    </source>
</evidence>
<keyword evidence="3 11" id="KW-0028">Amino-acid biosynthesis</keyword>
<name>A0AAD6TMV8_9AGAR</name>
<evidence type="ECO:0000256" key="4">
    <source>
        <dbReference type="ARBA" id="ARBA00022741"/>
    </source>
</evidence>
<evidence type="ECO:0000256" key="12">
    <source>
        <dbReference type="PIRSR" id="PIRSR001589-2"/>
    </source>
</evidence>
<dbReference type="FunFam" id="3.60.20.10:FF:000050">
    <property type="entry name" value="Asparagine synthetase 2"/>
    <property type="match status" value="1"/>
</dbReference>
<dbReference type="InterPro" id="IPR050795">
    <property type="entry name" value="Asn_Synthetase"/>
</dbReference>
<evidence type="ECO:0000256" key="7">
    <source>
        <dbReference type="ARBA" id="ARBA00022962"/>
    </source>
</evidence>
<dbReference type="InterPro" id="IPR029055">
    <property type="entry name" value="Ntn_hydrolases_N"/>
</dbReference>
<dbReference type="PANTHER" id="PTHR11772:SF2">
    <property type="entry name" value="ASPARAGINE SYNTHETASE [GLUTAMINE-HYDROLYZING]"/>
    <property type="match status" value="1"/>
</dbReference>
<dbReference type="Gene3D" id="3.40.50.620">
    <property type="entry name" value="HUPs"/>
    <property type="match status" value="1"/>
</dbReference>
<dbReference type="AlphaFoldDB" id="A0AAD6TMV8"/>
<evidence type="ECO:0000313" key="15">
    <source>
        <dbReference type="EMBL" id="KAJ7046722.1"/>
    </source>
</evidence>
<comment type="catalytic activity">
    <reaction evidence="9">
        <text>L-aspartate + L-glutamine + ATP + H2O = L-asparagine + L-glutamate + AMP + diphosphate + H(+)</text>
        <dbReference type="Rhea" id="RHEA:12228"/>
        <dbReference type="ChEBI" id="CHEBI:15377"/>
        <dbReference type="ChEBI" id="CHEBI:15378"/>
        <dbReference type="ChEBI" id="CHEBI:29985"/>
        <dbReference type="ChEBI" id="CHEBI:29991"/>
        <dbReference type="ChEBI" id="CHEBI:30616"/>
        <dbReference type="ChEBI" id="CHEBI:33019"/>
        <dbReference type="ChEBI" id="CHEBI:58048"/>
        <dbReference type="ChEBI" id="CHEBI:58359"/>
        <dbReference type="ChEBI" id="CHEBI:456215"/>
        <dbReference type="EC" id="6.3.5.4"/>
    </reaction>
</comment>
<protein>
    <recommendedName>
        <fullName evidence="1">asparagine synthase (glutamine-hydrolyzing)</fullName>
        <ecNumber evidence="1">6.3.5.4</ecNumber>
    </recommendedName>
</protein>
<organism evidence="15 16">
    <name type="scientific">Mycena alexandri</name>
    <dbReference type="NCBI Taxonomy" id="1745969"/>
    <lineage>
        <taxon>Eukaryota</taxon>
        <taxon>Fungi</taxon>
        <taxon>Dikarya</taxon>
        <taxon>Basidiomycota</taxon>
        <taxon>Agaricomycotina</taxon>
        <taxon>Agaricomycetes</taxon>
        <taxon>Agaricomycetidae</taxon>
        <taxon>Agaricales</taxon>
        <taxon>Marasmiineae</taxon>
        <taxon>Mycenaceae</taxon>
        <taxon>Mycena</taxon>
    </lineage>
</organism>
<feature type="domain" description="Glutamine amidotransferase type-2" evidence="14">
    <location>
        <begin position="2"/>
        <end position="189"/>
    </location>
</feature>
<dbReference type="CDD" id="cd00712">
    <property type="entry name" value="AsnB"/>
    <property type="match status" value="1"/>
</dbReference>
<keyword evidence="7 11" id="KW-0315">Glutamine amidotransferase</keyword>
<dbReference type="EC" id="6.3.5.4" evidence="1"/>
<gene>
    <name evidence="15" type="ORF">C8F04DRAFT_1307905</name>
</gene>
<dbReference type="EMBL" id="JARJCM010000002">
    <property type="protein sequence ID" value="KAJ7046722.1"/>
    <property type="molecule type" value="Genomic_DNA"/>
</dbReference>
<comment type="caution">
    <text evidence="15">The sequence shown here is derived from an EMBL/GenBank/DDBJ whole genome shotgun (WGS) entry which is preliminary data.</text>
</comment>
<evidence type="ECO:0000256" key="5">
    <source>
        <dbReference type="ARBA" id="ARBA00022840"/>
    </source>
</evidence>
<keyword evidence="6 11" id="KW-0061">Asparagine biosynthesis</keyword>
<dbReference type="Pfam" id="PF13537">
    <property type="entry name" value="GATase_7"/>
    <property type="match status" value="1"/>
</dbReference>
<dbReference type="GO" id="GO:0006529">
    <property type="term" value="P:asparagine biosynthetic process"/>
    <property type="evidence" value="ECO:0007669"/>
    <property type="project" value="UniProtKB-KW"/>
</dbReference>
<proteinExistence type="predicted"/>
<evidence type="ECO:0000256" key="13">
    <source>
        <dbReference type="PIRSR" id="PIRSR001589-3"/>
    </source>
</evidence>
<dbReference type="GO" id="GO:0004066">
    <property type="term" value="F:asparagine synthase (glutamine-hydrolyzing) activity"/>
    <property type="evidence" value="ECO:0007669"/>
    <property type="project" value="UniProtKB-EC"/>
</dbReference>
<dbReference type="PANTHER" id="PTHR11772">
    <property type="entry name" value="ASPARAGINE SYNTHETASE"/>
    <property type="match status" value="1"/>
</dbReference>
<keyword evidence="4 10" id="KW-0547">Nucleotide-binding</keyword>
<dbReference type="SUPFAM" id="SSF56235">
    <property type="entry name" value="N-terminal nucleophile aminohydrolases (Ntn hydrolases)"/>
    <property type="match status" value="1"/>
</dbReference>
<dbReference type="InterPro" id="IPR014729">
    <property type="entry name" value="Rossmann-like_a/b/a_fold"/>
</dbReference>
<evidence type="ECO:0000259" key="14">
    <source>
        <dbReference type="PROSITE" id="PS51278"/>
    </source>
</evidence>
<dbReference type="SUPFAM" id="SSF52402">
    <property type="entry name" value="Adenine nucleotide alpha hydrolases-like"/>
    <property type="match status" value="1"/>
</dbReference>
<evidence type="ECO:0000256" key="11">
    <source>
        <dbReference type="PIRSR" id="PIRSR001589-1"/>
    </source>
</evidence>
<feature type="binding site" evidence="12">
    <location>
        <position position="242"/>
    </location>
    <ligand>
        <name>ATP</name>
        <dbReference type="ChEBI" id="CHEBI:30616"/>
    </ligand>
</feature>
<evidence type="ECO:0000256" key="8">
    <source>
        <dbReference type="ARBA" id="ARBA00029440"/>
    </source>
</evidence>
<dbReference type="PROSITE" id="PS51278">
    <property type="entry name" value="GATASE_TYPE_2"/>
    <property type="match status" value="1"/>
</dbReference>
<evidence type="ECO:0000256" key="6">
    <source>
        <dbReference type="ARBA" id="ARBA00022888"/>
    </source>
</evidence>
<evidence type="ECO:0000256" key="2">
    <source>
        <dbReference type="ARBA" id="ARBA00022598"/>
    </source>
</evidence>
<feature type="binding site" evidence="12">
    <location>
        <begin position="398"/>
        <end position="399"/>
    </location>
    <ligand>
        <name>ATP</name>
        <dbReference type="ChEBI" id="CHEBI:30616"/>
    </ligand>
</feature>